<organism evidence="1 2">
    <name type="scientific">Leptolyngbya subtilissima DQ-A4</name>
    <dbReference type="NCBI Taxonomy" id="2933933"/>
    <lineage>
        <taxon>Bacteria</taxon>
        <taxon>Bacillati</taxon>
        <taxon>Cyanobacteriota</taxon>
        <taxon>Cyanophyceae</taxon>
        <taxon>Leptolyngbyales</taxon>
        <taxon>Leptolyngbyaceae</taxon>
        <taxon>Leptolyngbya group</taxon>
        <taxon>Leptolyngbya</taxon>
    </lineage>
</organism>
<accession>A0ABV0K6T1</accession>
<dbReference type="PANTHER" id="PTHR34504:SF2">
    <property type="entry name" value="UPF0150 PROTEIN SSL0259"/>
    <property type="match status" value="1"/>
</dbReference>
<reference evidence="1 2" key="1">
    <citation type="submission" date="2022-04" db="EMBL/GenBank/DDBJ databases">
        <title>Positive selection, recombination, and allopatry shape intraspecific diversity of widespread and dominant cyanobacteria.</title>
        <authorList>
            <person name="Wei J."/>
            <person name="Shu W."/>
            <person name="Hu C."/>
        </authorList>
    </citation>
    <scope>NUCLEOTIDE SEQUENCE [LARGE SCALE GENOMIC DNA]</scope>
    <source>
        <strain evidence="1 2">DQ-A4</strain>
    </source>
</reference>
<evidence type="ECO:0000313" key="2">
    <source>
        <dbReference type="Proteomes" id="UP001482513"/>
    </source>
</evidence>
<dbReference type="RefSeq" id="WP_242021567.1">
    <property type="nucleotide sequence ID" value="NZ_JAMPKX010000007.1"/>
</dbReference>
<dbReference type="PANTHER" id="PTHR34504">
    <property type="entry name" value="ANTITOXIN HICB"/>
    <property type="match status" value="1"/>
</dbReference>
<comment type="caution">
    <text evidence="1">The sequence shown here is derived from an EMBL/GenBank/DDBJ whole genome shotgun (WGS) entry which is preliminary data.</text>
</comment>
<sequence length="86" mass="9538">MPSLTSLEAMGMKQIQQFTALIERDDDAYVSLCPELDIASQGDTVEEARTNLIEAIELFFEVADPSEIASRLKSEVFITRLEVSIG</sequence>
<dbReference type="InterPro" id="IPR051404">
    <property type="entry name" value="TA_system_antitoxin"/>
</dbReference>
<gene>
    <name evidence="1" type="ORF">NC992_16200</name>
</gene>
<dbReference type="Gene3D" id="3.30.160.250">
    <property type="match status" value="1"/>
</dbReference>
<dbReference type="Proteomes" id="UP001482513">
    <property type="component" value="Unassembled WGS sequence"/>
</dbReference>
<dbReference type="SUPFAM" id="SSF143100">
    <property type="entry name" value="TTHA1013/TTHA0281-like"/>
    <property type="match status" value="1"/>
</dbReference>
<dbReference type="EMBL" id="JAMPKX010000007">
    <property type="protein sequence ID" value="MEP0948428.1"/>
    <property type="molecule type" value="Genomic_DNA"/>
</dbReference>
<keyword evidence="2" id="KW-1185">Reference proteome</keyword>
<name>A0ABV0K6T1_9CYAN</name>
<evidence type="ECO:0000313" key="1">
    <source>
        <dbReference type="EMBL" id="MEP0948428.1"/>
    </source>
</evidence>
<protein>
    <submittedName>
        <fullName evidence="1">Type II toxin-antitoxin system HicB family antitoxin</fullName>
    </submittedName>
</protein>
<dbReference type="InterPro" id="IPR035069">
    <property type="entry name" value="TTHA1013/TTHA0281-like"/>
</dbReference>
<proteinExistence type="predicted"/>